<gene>
    <name evidence="2" type="ORF">GCM10012275_41170</name>
</gene>
<reference evidence="2" key="2">
    <citation type="submission" date="2020-09" db="EMBL/GenBank/DDBJ databases">
        <authorList>
            <person name="Sun Q."/>
            <person name="Zhou Y."/>
        </authorList>
    </citation>
    <scope>NUCLEOTIDE SEQUENCE</scope>
    <source>
        <strain evidence="2">CGMCC 4.5737</strain>
    </source>
</reference>
<feature type="region of interest" description="Disordered" evidence="1">
    <location>
        <begin position="64"/>
        <end position="133"/>
    </location>
</feature>
<evidence type="ECO:0000313" key="3">
    <source>
        <dbReference type="Proteomes" id="UP000637578"/>
    </source>
</evidence>
<sequence length="133" mass="14113">MDPRERADELLARARARGGYVVTPDDATSPMDAANTVQIPRIVVDANDPRNELDPDSTVVLPTAQTQAFPPVPPPQAGQQGVAPQHPGMVQQGHPAAGHRGSTGQRGVINPQGGPGQHNPHGPPPRHHRRPSR</sequence>
<proteinExistence type="predicted"/>
<dbReference type="RefSeq" id="WP_189060062.1">
    <property type="nucleotide sequence ID" value="NZ_BMMK01000020.1"/>
</dbReference>
<evidence type="ECO:0000256" key="1">
    <source>
        <dbReference type="SAM" id="MobiDB-lite"/>
    </source>
</evidence>
<name>A0A8J3CGQ4_9PSEU</name>
<evidence type="ECO:0000313" key="2">
    <source>
        <dbReference type="EMBL" id="GGM66399.1"/>
    </source>
</evidence>
<dbReference type="Proteomes" id="UP000637578">
    <property type="component" value="Unassembled WGS sequence"/>
</dbReference>
<organism evidence="2 3">
    <name type="scientific">Longimycelium tulufanense</name>
    <dbReference type="NCBI Taxonomy" id="907463"/>
    <lineage>
        <taxon>Bacteria</taxon>
        <taxon>Bacillati</taxon>
        <taxon>Actinomycetota</taxon>
        <taxon>Actinomycetes</taxon>
        <taxon>Pseudonocardiales</taxon>
        <taxon>Pseudonocardiaceae</taxon>
        <taxon>Longimycelium</taxon>
    </lineage>
</organism>
<accession>A0A8J3CGQ4</accession>
<feature type="compositionally biased region" description="Basic residues" evidence="1">
    <location>
        <begin position="124"/>
        <end position="133"/>
    </location>
</feature>
<dbReference type="EMBL" id="BMMK01000020">
    <property type="protein sequence ID" value="GGM66399.1"/>
    <property type="molecule type" value="Genomic_DNA"/>
</dbReference>
<keyword evidence="3" id="KW-1185">Reference proteome</keyword>
<dbReference type="AlphaFoldDB" id="A0A8J3CGQ4"/>
<protein>
    <submittedName>
        <fullName evidence="2">Uncharacterized protein</fullName>
    </submittedName>
</protein>
<reference evidence="2" key="1">
    <citation type="journal article" date="2014" name="Int. J. Syst. Evol. Microbiol.">
        <title>Complete genome sequence of Corynebacterium casei LMG S-19264T (=DSM 44701T), isolated from a smear-ripened cheese.</title>
        <authorList>
            <consortium name="US DOE Joint Genome Institute (JGI-PGF)"/>
            <person name="Walter F."/>
            <person name="Albersmeier A."/>
            <person name="Kalinowski J."/>
            <person name="Ruckert C."/>
        </authorList>
    </citation>
    <scope>NUCLEOTIDE SEQUENCE</scope>
    <source>
        <strain evidence="2">CGMCC 4.5737</strain>
    </source>
</reference>
<comment type="caution">
    <text evidence="2">The sequence shown here is derived from an EMBL/GenBank/DDBJ whole genome shotgun (WGS) entry which is preliminary data.</text>
</comment>